<sequence>MASPPSKSIREDTTPFLLRLFYRAGALHRPEEFESRTLPPHIPVYTWSDCTLNELALEVAATKHSALPSPSVGCRLVFQLVFPDLRNATAVANSPPHYGVKDLGSVVLGGDSRTDIAGDVSADAKTRGSDDKLKTLSDSRFVVGDYITCAILPPLSDGSVAPVSSVRREQASGSHEARGSYRGRDNGFGRGGFRGGRGGWRDDVGGDFPMGEWRRGERLPDAPGRSRGRGRW</sequence>
<dbReference type="EMBL" id="JAADJG010000271">
    <property type="protein sequence ID" value="KAF4449845.1"/>
    <property type="molecule type" value="Genomic_DNA"/>
</dbReference>
<feature type="compositionally biased region" description="Gly residues" evidence="2">
    <location>
        <begin position="188"/>
        <end position="198"/>
    </location>
</feature>
<accession>A0A8H4KEJ5</accession>
<proteinExistence type="inferred from homology"/>
<comment type="similarity">
    <text evidence="1">Belongs to the SAP18 family.</text>
</comment>
<dbReference type="Gene3D" id="3.10.20.550">
    <property type="entry name" value="ASAP complex, SAP18 subunit"/>
    <property type="match status" value="1"/>
</dbReference>
<organism evidence="3 4">
    <name type="scientific">Fusarium austroafricanum</name>
    <dbReference type="NCBI Taxonomy" id="2364996"/>
    <lineage>
        <taxon>Eukaryota</taxon>
        <taxon>Fungi</taxon>
        <taxon>Dikarya</taxon>
        <taxon>Ascomycota</taxon>
        <taxon>Pezizomycotina</taxon>
        <taxon>Sordariomycetes</taxon>
        <taxon>Hypocreomycetidae</taxon>
        <taxon>Hypocreales</taxon>
        <taxon>Nectriaceae</taxon>
        <taxon>Fusarium</taxon>
        <taxon>Fusarium concolor species complex</taxon>
    </lineage>
</organism>
<dbReference type="PANTHER" id="PTHR13082">
    <property type="entry name" value="SAP18"/>
    <property type="match status" value="1"/>
</dbReference>
<dbReference type="PANTHER" id="PTHR13082:SF0">
    <property type="entry name" value="HISTONE DEACETYLASE COMPLEX SUBUNIT SAP18"/>
    <property type="match status" value="1"/>
</dbReference>
<evidence type="ECO:0000256" key="1">
    <source>
        <dbReference type="ARBA" id="ARBA00009143"/>
    </source>
</evidence>
<dbReference type="InterPro" id="IPR042534">
    <property type="entry name" value="SAP18_sf"/>
</dbReference>
<gene>
    <name evidence="3" type="ORF">F53441_6925</name>
</gene>
<dbReference type="OrthoDB" id="440566at2759"/>
<dbReference type="AlphaFoldDB" id="A0A8H4KEJ5"/>
<evidence type="ECO:0000313" key="4">
    <source>
        <dbReference type="Proteomes" id="UP000605986"/>
    </source>
</evidence>
<comment type="caution">
    <text evidence="3">The sequence shown here is derived from an EMBL/GenBank/DDBJ whole genome shotgun (WGS) entry which is preliminary data.</text>
</comment>
<dbReference type="InterPro" id="IPR010516">
    <property type="entry name" value="SAP18"/>
</dbReference>
<protein>
    <submittedName>
        <fullName evidence="3">Histone deacetylase complex subunit SAP18</fullName>
    </submittedName>
</protein>
<keyword evidence="4" id="KW-1185">Reference proteome</keyword>
<evidence type="ECO:0000256" key="2">
    <source>
        <dbReference type="SAM" id="MobiDB-lite"/>
    </source>
</evidence>
<evidence type="ECO:0000313" key="3">
    <source>
        <dbReference type="EMBL" id="KAF4449845.1"/>
    </source>
</evidence>
<name>A0A8H4KEJ5_9HYPO</name>
<dbReference type="GO" id="GO:0005634">
    <property type="term" value="C:nucleus"/>
    <property type="evidence" value="ECO:0007669"/>
    <property type="project" value="TreeGrafter"/>
</dbReference>
<dbReference type="Proteomes" id="UP000605986">
    <property type="component" value="Unassembled WGS sequence"/>
</dbReference>
<feature type="compositionally biased region" description="Basic and acidic residues" evidence="2">
    <location>
        <begin position="166"/>
        <end position="187"/>
    </location>
</feature>
<reference evidence="3" key="1">
    <citation type="submission" date="2020-01" db="EMBL/GenBank/DDBJ databases">
        <title>Identification and distribution of gene clusters putatively required for synthesis of sphingolipid metabolism inhibitors in phylogenetically diverse species of the filamentous fungus Fusarium.</title>
        <authorList>
            <person name="Kim H.-S."/>
            <person name="Busman M."/>
            <person name="Brown D.W."/>
            <person name="Divon H."/>
            <person name="Uhlig S."/>
            <person name="Proctor R.H."/>
        </authorList>
    </citation>
    <scope>NUCLEOTIDE SEQUENCE</scope>
    <source>
        <strain evidence="3">NRRL 53441</strain>
    </source>
</reference>
<feature type="region of interest" description="Disordered" evidence="2">
    <location>
        <begin position="160"/>
        <end position="232"/>
    </location>
</feature>
<dbReference type="Pfam" id="PF06487">
    <property type="entry name" value="SAP18"/>
    <property type="match status" value="1"/>
</dbReference>